<dbReference type="InterPro" id="IPR004104">
    <property type="entry name" value="Gfo/Idh/MocA-like_OxRdtase_C"/>
</dbReference>
<feature type="domain" description="Gfo/Idh/MocA-like oxidoreductase C-terminal" evidence="2">
    <location>
        <begin position="113"/>
        <end position="328"/>
    </location>
</feature>
<evidence type="ECO:0000313" key="3">
    <source>
        <dbReference type="EMBL" id="KAK3050188.1"/>
    </source>
</evidence>
<dbReference type="SUPFAM" id="SSF55347">
    <property type="entry name" value="Glyceraldehyde-3-phosphate dehydrogenase-like, C-terminal domain"/>
    <property type="match status" value="1"/>
</dbReference>
<dbReference type="InterPro" id="IPR000683">
    <property type="entry name" value="Gfo/Idh/MocA-like_OxRdtase_N"/>
</dbReference>
<gene>
    <name evidence="3" type="ORF">LTR09_008577</name>
</gene>
<protein>
    <recommendedName>
        <fullName evidence="5">Oxidoreductase</fullName>
    </recommendedName>
</protein>
<dbReference type="InterPro" id="IPR036291">
    <property type="entry name" value="NAD(P)-bd_dom_sf"/>
</dbReference>
<dbReference type="Proteomes" id="UP001271007">
    <property type="component" value="Unassembled WGS sequence"/>
</dbReference>
<evidence type="ECO:0000259" key="1">
    <source>
        <dbReference type="Pfam" id="PF01408"/>
    </source>
</evidence>
<reference evidence="3" key="1">
    <citation type="submission" date="2023-04" db="EMBL/GenBank/DDBJ databases">
        <title>Black Yeasts Isolated from many extreme environments.</title>
        <authorList>
            <person name="Coleine C."/>
            <person name="Stajich J.E."/>
            <person name="Selbmann L."/>
        </authorList>
    </citation>
    <scope>NUCLEOTIDE SEQUENCE</scope>
    <source>
        <strain evidence="3">CCFEE 5312</strain>
    </source>
</reference>
<evidence type="ECO:0008006" key="5">
    <source>
        <dbReference type="Google" id="ProtNLM"/>
    </source>
</evidence>
<dbReference type="PANTHER" id="PTHR43377">
    <property type="entry name" value="BILIVERDIN REDUCTASE A"/>
    <property type="match status" value="1"/>
</dbReference>
<dbReference type="GO" id="GO:0000166">
    <property type="term" value="F:nucleotide binding"/>
    <property type="evidence" value="ECO:0007669"/>
    <property type="project" value="InterPro"/>
</dbReference>
<dbReference type="AlphaFoldDB" id="A0AAJ0G669"/>
<evidence type="ECO:0000259" key="2">
    <source>
        <dbReference type="Pfam" id="PF02894"/>
    </source>
</evidence>
<dbReference type="Pfam" id="PF01408">
    <property type="entry name" value="GFO_IDH_MocA"/>
    <property type="match status" value="1"/>
</dbReference>
<accession>A0AAJ0G669</accession>
<dbReference type="Gene3D" id="3.30.360.10">
    <property type="entry name" value="Dihydrodipicolinate Reductase, domain 2"/>
    <property type="match status" value="1"/>
</dbReference>
<dbReference type="SUPFAM" id="SSF51735">
    <property type="entry name" value="NAD(P)-binding Rossmann-fold domains"/>
    <property type="match status" value="1"/>
</dbReference>
<evidence type="ECO:0000313" key="4">
    <source>
        <dbReference type="Proteomes" id="UP001271007"/>
    </source>
</evidence>
<name>A0AAJ0G669_9PEZI</name>
<dbReference type="InterPro" id="IPR051450">
    <property type="entry name" value="Gfo/Idh/MocA_Oxidoreductases"/>
</dbReference>
<keyword evidence="4" id="KW-1185">Reference proteome</keyword>
<dbReference type="Gene3D" id="3.40.50.720">
    <property type="entry name" value="NAD(P)-binding Rossmann-like Domain"/>
    <property type="match status" value="1"/>
</dbReference>
<dbReference type="PANTHER" id="PTHR43377:SF1">
    <property type="entry name" value="BILIVERDIN REDUCTASE A"/>
    <property type="match status" value="1"/>
</dbReference>
<feature type="domain" description="Gfo/Idh/MocA-like oxidoreductase N-terminal" evidence="1">
    <location>
        <begin position="7"/>
        <end position="100"/>
    </location>
</feature>
<comment type="caution">
    <text evidence="3">The sequence shown here is derived from an EMBL/GenBank/DDBJ whole genome shotgun (WGS) entry which is preliminary data.</text>
</comment>
<dbReference type="Pfam" id="PF02894">
    <property type="entry name" value="GFO_IDH_MocA_C"/>
    <property type="match status" value="1"/>
</dbReference>
<organism evidence="3 4">
    <name type="scientific">Extremus antarcticus</name>
    <dbReference type="NCBI Taxonomy" id="702011"/>
    <lineage>
        <taxon>Eukaryota</taxon>
        <taxon>Fungi</taxon>
        <taxon>Dikarya</taxon>
        <taxon>Ascomycota</taxon>
        <taxon>Pezizomycotina</taxon>
        <taxon>Dothideomycetes</taxon>
        <taxon>Dothideomycetidae</taxon>
        <taxon>Mycosphaerellales</taxon>
        <taxon>Extremaceae</taxon>
        <taxon>Extremus</taxon>
    </lineage>
</organism>
<dbReference type="EMBL" id="JAWDJX010000034">
    <property type="protein sequence ID" value="KAK3050188.1"/>
    <property type="molecule type" value="Genomic_DNA"/>
</dbReference>
<proteinExistence type="predicted"/>
<sequence>MIVACEEARLVYLIDPVFAARDAAEAFEVPLFPSVAAMLEHCKPDAAIVSTPNSTHVAVSKELLSGGMNVLVEKPISVDSSTGDDLVTFANERGMNLLVGNHRWFNGYIDATKTALEEGLIGTPLAVSGLWMLCKPKDYFQPPTQWRASAEGGGVVLINMIHEVDILQYLLGPITRAHAEQMLPQRGHEAEEGAAILIRFASGVVGTFLLCDSTPSQHNFESSTGENPIIPHAGADCYRIFGTEGTLSVGGMKVTSHRATDEHSWSNTLTEDTLSINSVVPFDQQIEHFIQVIKGKEAPRCNGVDGVSALRVCESIKKAMKEGVSVDVASAT</sequence>